<gene>
    <name evidence="2" type="ORF">M378DRAFT_312407</name>
</gene>
<evidence type="ECO:0000313" key="3">
    <source>
        <dbReference type="Proteomes" id="UP000054549"/>
    </source>
</evidence>
<name>A0A0C2WBF2_AMAMK</name>
<keyword evidence="1" id="KW-0472">Membrane</keyword>
<dbReference type="InParanoid" id="A0A0C2WBF2"/>
<organism evidence="2 3">
    <name type="scientific">Amanita muscaria (strain Koide BX008)</name>
    <dbReference type="NCBI Taxonomy" id="946122"/>
    <lineage>
        <taxon>Eukaryota</taxon>
        <taxon>Fungi</taxon>
        <taxon>Dikarya</taxon>
        <taxon>Basidiomycota</taxon>
        <taxon>Agaricomycotina</taxon>
        <taxon>Agaricomycetes</taxon>
        <taxon>Agaricomycetidae</taxon>
        <taxon>Agaricales</taxon>
        <taxon>Pluteineae</taxon>
        <taxon>Amanitaceae</taxon>
        <taxon>Amanita</taxon>
    </lineage>
</organism>
<keyword evidence="1" id="KW-0812">Transmembrane</keyword>
<dbReference type="EMBL" id="KN818334">
    <property type="protein sequence ID" value="KIL58592.1"/>
    <property type="molecule type" value="Genomic_DNA"/>
</dbReference>
<dbReference type="AlphaFoldDB" id="A0A0C2WBF2"/>
<accession>A0A0C2WBF2</accession>
<keyword evidence="1" id="KW-1133">Transmembrane helix</keyword>
<evidence type="ECO:0000256" key="1">
    <source>
        <dbReference type="SAM" id="Phobius"/>
    </source>
</evidence>
<dbReference type="Proteomes" id="UP000054549">
    <property type="component" value="Unassembled WGS sequence"/>
</dbReference>
<protein>
    <submittedName>
        <fullName evidence="2">Uncharacterized protein</fullName>
    </submittedName>
</protein>
<proteinExistence type="predicted"/>
<sequence>MISSSYVYAVFLHDFGAFRRAKTNKVWWELRCLHGFLGGYHQLFTSIRWQNAGKQEKRIWDGILYTPGLLMSRSCDAEAARSILVRVTIPVCAAILLLCLRSFPAPKTRLIRPPAWEIKLF</sequence>
<evidence type="ECO:0000313" key="2">
    <source>
        <dbReference type="EMBL" id="KIL58592.1"/>
    </source>
</evidence>
<reference evidence="2 3" key="1">
    <citation type="submission" date="2014-04" db="EMBL/GenBank/DDBJ databases">
        <title>Evolutionary Origins and Diversification of the Mycorrhizal Mutualists.</title>
        <authorList>
            <consortium name="DOE Joint Genome Institute"/>
            <consortium name="Mycorrhizal Genomics Consortium"/>
            <person name="Kohler A."/>
            <person name="Kuo A."/>
            <person name="Nagy L.G."/>
            <person name="Floudas D."/>
            <person name="Copeland A."/>
            <person name="Barry K.W."/>
            <person name="Cichocki N."/>
            <person name="Veneault-Fourrey C."/>
            <person name="LaButti K."/>
            <person name="Lindquist E.A."/>
            <person name="Lipzen A."/>
            <person name="Lundell T."/>
            <person name="Morin E."/>
            <person name="Murat C."/>
            <person name="Riley R."/>
            <person name="Ohm R."/>
            <person name="Sun H."/>
            <person name="Tunlid A."/>
            <person name="Henrissat B."/>
            <person name="Grigoriev I.V."/>
            <person name="Hibbett D.S."/>
            <person name="Martin F."/>
        </authorList>
    </citation>
    <scope>NUCLEOTIDE SEQUENCE [LARGE SCALE GENOMIC DNA]</scope>
    <source>
        <strain evidence="2 3">Koide BX008</strain>
    </source>
</reference>
<keyword evidence="3" id="KW-1185">Reference proteome</keyword>
<feature type="transmembrane region" description="Helical" evidence="1">
    <location>
        <begin position="83"/>
        <end position="103"/>
    </location>
</feature>
<dbReference type="HOGENOM" id="CLU_2037469_0_0_1"/>